<protein>
    <submittedName>
        <fullName evidence="2">Uncharacterized protein</fullName>
    </submittedName>
</protein>
<dbReference type="AlphaFoldDB" id="A0A0G1ZDE6"/>
<reference evidence="2 3" key="1">
    <citation type="journal article" date="2015" name="Nature">
        <title>rRNA introns, odd ribosomes, and small enigmatic genomes across a large radiation of phyla.</title>
        <authorList>
            <person name="Brown C.T."/>
            <person name="Hug L.A."/>
            <person name="Thomas B.C."/>
            <person name="Sharon I."/>
            <person name="Castelle C.J."/>
            <person name="Singh A."/>
            <person name="Wilkins M.J."/>
            <person name="Williams K.H."/>
            <person name="Banfield J.F."/>
        </authorList>
    </citation>
    <scope>NUCLEOTIDE SEQUENCE [LARGE SCALE GENOMIC DNA]</scope>
</reference>
<evidence type="ECO:0000313" key="2">
    <source>
        <dbReference type="EMBL" id="KKW17199.1"/>
    </source>
</evidence>
<name>A0A0G1ZDE6_9BACT</name>
<accession>A0A0G1ZDE6</accession>
<feature type="transmembrane region" description="Helical" evidence="1">
    <location>
        <begin position="6"/>
        <end position="24"/>
    </location>
</feature>
<evidence type="ECO:0000256" key="1">
    <source>
        <dbReference type="SAM" id="Phobius"/>
    </source>
</evidence>
<keyword evidence="1" id="KW-0812">Transmembrane</keyword>
<dbReference type="Proteomes" id="UP000033982">
    <property type="component" value="Unassembled WGS sequence"/>
</dbReference>
<comment type="caution">
    <text evidence="2">The sequence shown here is derived from an EMBL/GenBank/DDBJ whole genome shotgun (WGS) entry which is preliminary data.</text>
</comment>
<organism evidence="2 3">
    <name type="scientific">Candidatus Magasanikbacteria bacterium GW2011_GWA2_50_22</name>
    <dbReference type="NCBI Taxonomy" id="1619043"/>
    <lineage>
        <taxon>Bacteria</taxon>
        <taxon>Candidatus Magasanikiibacteriota</taxon>
    </lineage>
</organism>
<keyword evidence="1" id="KW-0472">Membrane</keyword>
<sequence length="43" mass="4965">MADLEKINKIILIGVIFSIIYLYGKKMAKKRPDWDESVWPAGI</sequence>
<gene>
    <name evidence="2" type="ORF">UY58_C0009G0003</name>
</gene>
<proteinExistence type="predicted"/>
<keyword evidence="1" id="KW-1133">Transmembrane helix</keyword>
<evidence type="ECO:0000313" key="3">
    <source>
        <dbReference type="Proteomes" id="UP000033982"/>
    </source>
</evidence>
<dbReference type="EMBL" id="LCQN01000009">
    <property type="protein sequence ID" value="KKW17199.1"/>
    <property type="molecule type" value="Genomic_DNA"/>
</dbReference>